<proteinExistence type="predicted"/>
<evidence type="ECO:0000313" key="3">
    <source>
        <dbReference type="Proteomes" id="UP001190700"/>
    </source>
</evidence>
<keyword evidence="1" id="KW-0732">Signal</keyword>
<gene>
    <name evidence="2" type="ORF">CYMTET_32322</name>
</gene>
<dbReference type="AlphaFoldDB" id="A0AAE0FF98"/>
<feature type="chain" id="PRO_5042038640" evidence="1">
    <location>
        <begin position="19"/>
        <end position="85"/>
    </location>
</feature>
<accession>A0AAE0FF98</accession>
<comment type="caution">
    <text evidence="2">The sequence shown here is derived from an EMBL/GenBank/DDBJ whole genome shotgun (WGS) entry which is preliminary data.</text>
</comment>
<keyword evidence="3" id="KW-1185">Reference proteome</keyword>
<sequence length="85" mass="9216">MLTRFMLLILGFSGTLEGQTSRHHFIKEREIYLPALISNSGATPAIIQPEARLSVGKLPAPAATTLFELSVELSSTFGQGCIRVN</sequence>
<evidence type="ECO:0000256" key="1">
    <source>
        <dbReference type="SAM" id="SignalP"/>
    </source>
</evidence>
<name>A0AAE0FF98_9CHLO</name>
<protein>
    <submittedName>
        <fullName evidence="2">Uncharacterized protein</fullName>
    </submittedName>
</protein>
<evidence type="ECO:0000313" key="2">
    <source>
        <dbReference type="EMBL" id="KAK3258639.1"/>
    </source>
</evidence>
<feature type="signal peptide" evidence="1">
    <location>
        <begin position="1"/>
        <end position="18"/>
    </location>
</feature>
<organism evidence="2 3">
    <name type="scientific">Cymbomonas tetramitiformis</name>
    <dbReference type="NCBI Taxonomy" id="36881"/>
    <lineage>
        <taxon>Eukaryota</taxon>
        <taxon>Viridiplantae</taxon>
        <taxon>Chlorophyta</taxon>
        <taxon>Pyramimonadophyceae</taxon>
        <taxon>Pyramimonadales</taxon>
        <taxon>Pyramimonadaceae</taxon>
        <taxon>Cymbomonas</taxon>
    </lineage>
</organism>
<dbReference type="Proteomes" id="UP001190700">
    <property type="component" value="Unassembled WGS sequence"/>
</dbReference>
<dbReference type="EMBL" id="LGRX02019378">
    <property type="protein sequence ID" value="KAK3258639.1"/>
    <property type="molecule type" value="Genomic_DNA"/>
</dbReference>
<reference evidence="2 3" key="1">
    <citation type="journal article" date="2015" name="Genome Biol. Evol.">
        <title>Comparative Genomics of a Bacterivorous Green Alga Reveals Evolutionary Causalities and Consequences of Phago-Mixotrophic Mode of Nutrition.</title>
        <authorList>
            <person name="Burns J.A."/>
            <person name="Paasch A."/>
            <person name="Narechania A."/>
            <person name="Kim E."/>
        </authorList>
    </citation>
    <scope>NUCLEOTIDE SEQUENCE [LARGE SCALE GENOMIC DNA]</scope>
    <source>
        <strain evidence="2 3">PLY_AMNH</strain>
    </source>
</reference>